<name>A0A1H7YCR5_9RHOB</name>
<protein>
    <submittedName>
        <fullName evidence="1">Uncharacterized protein</fullName>
    </submittedName>
</protein>
<gene>
    <name evidence="1" type="ORF">SAMN04488003_10183</name>
</gene>
<evidence type="ECO:0000313" key="2">
    <source>
        <dbReference type="Proteomes" id="UP000199585"/>
    </source>
</evidence>
<organism evidence="1 2">
    <name type="scientific">Loktanella fryxellensis</name>
    <dbReference type="NCBI Taxonomy" id="245187"/>
    <lineage>
        <taxon>Bacteria</taxon>
        <taxon>Pseudomonadati</taxon>
        <taxon>Pseudomonadota</taxon>
        <taxon>Alphaproteobacteria</taxon>
        <taxon>Rhodobacterales</taxon>
        <taxon>Roseobacteraceae</taxon>
        <taxon>Loktanella</taxon>
    </lineage>
</organism>
<proteinExistence type="predicted"/>
<dbReference type="RefSeq" id="WP_177174529.1">
    <property type="nucleotide sequence ID" value="NZ_FOCI01000001.1"/>
</dbReference>
<dbReference type="AlphaFoldDB" id="A0A1H7YCR5"/>
<dbReference type="Proteomes" id="UP000199585">
    <property type="component" value="Unassembled WGS sequence"/>
</dbReference>
<reference evidence="1 2" key="1">
    <citation type="submission" date="2016-10" db="EMBL/GenBank/DDBJ databases">
        <authorList>
            <person name="de Groot N.N."/>
        </authorList>
    </citation>
    <scope>NUCLEOTIDE SEQUENCE [LARGE SCALE GENOMIC DNA]</scope>
    <source>
        <strain evidence="1 2">DSM 16213</strain>
    </source>
</reference>
<accession>A0A1H7YCR5</accession>
<keyword evidence="2" id="KW-1185">Reference proteome</keyword>
<sequence>MRSEPDMPAALPLPALRRVYPLPQDQPARFADLLSRLARATPPAPDQA</sequence>
<evidence type="ECO:0000313" key="1">
    <source>
        <dbReference type="EMBL" id="SEM43078.1"/>
    </source>
</evidence>
<dbReference type="EMBL" id="FOCI01000001">
    <property type="protein sequence ID" value="SEM43078.1"/>
    <property type="molecule type" value="Genomic_DNA"/>
</dbReference>